<sequence>MEILRIIDLIHVALVIDYGAMSHHLEMKEYIEYVGVDITVLGQCTEVCNGIHLNHCDT</sequence>
<protein>
    <submittedName>
        <fullName evidence="1">Gp006</fullName>
    </submittedName>
</protein>
<dbReference type="EMBL" id="HQ728266">
    <property type="protein sequence ID" value="AEJ81525.1"/>
    <property type="molecule type" value="Genomic_DNA"/>
</dbReference>
<proteinExistence type="predicted"/>
<evidence type="ECO:0000313" key="2">
    <source>
        <dbReference type="Proteomes" id="UP000008893"/>
    </source>
</evidence>
<keyword evidence="2" id="KW-1185">Reference proteome</keyword>
<dbReference type="RefSeq" id="YP_007005742.1">
    <property type="nucleotide sequence ID" value="NC_019514.1"/>
</dbReference>
<reference evidence="1 2" key="1">
    <citation type="journal article" date="2011" name="Appl. Environ. Microbiol.">
        <title>Novel Virulent and Broad-Host-Range Erwinia amylovora Bacteriophages Reveal a High Degree of Mosaicism and a Relationship to Enterobacteriaceae Phages.</title>
        <authorList>
            <person name="Born Y."/>
            <person name="Fieseler L."/>
            <person name="Marazzi J."/>
            <person name="Lurz R."/>
            <person name="Duffy B."/>
            <person name="Loessner M.J."/>
        </authorList>
    </citation>
    <scope>NUCLEOTIDE SEQUENCE [LARGE SCALE GENOMIC DNA]</scope>
</reference>
<dbReference type="KEGG" id="vg:14013694"/>
<dbReference type="Proteomes" id="UP000008893">
    <property type="component" value="Segment"/>
</dbReference>
<accession>G0YQ98</accession>
<evidence type="ECO:0000313" key="1">
    <source>
        <dbReference type="EMBL" id="AEJ81525.1"/>
    </source>
</evidence>
<organism evidence="1 2">
    <name type="scientific">Erwinia phage vB_EamP-S6</name>
    <dbReference type="NCBI Taxonomy" id="1051675"/>
    <lineage>
        <taxon>Viruses</taxon>
        <taxon>Duplodnaviria</taxon>
        <taxon>Heunggongvirae</taxon>
        <taxon>Uroviricota</taxon>
        <taxon>Caudoviricetes</taxon>
        <taxon>Schitoviridae</taxon>
        <taxon>Waedenswilvirus</taxon>
        <taxon>Waedenswilvirus S6</taxon>
    </lineage>
</organism>
<dbReference type="GeneID" id="14013694"/>
<name>G0YQ98_9CAUD</name>